<feature type="binding site" evidence="30">
    <location>
        <position position="124"/>
    </location>
    <ligand>
        <name>FAD</name>
        <dbReference type="ChEBI" id="CHEBI:57692"/>
    </ligand>
</feature>
<evidence type="ECO:0000256" key="24">
    <source>
        <dbReference type="ARBA" id="ARBA00037811"/>
    </source>
</evidence>
<keyword evidence="8" id="KW-0152">Cholesterol biosynthesis</keyword>
<keyword evidence="19" id="KW-0472">Membrane</keyword>
<keyword evidence="13" id="KW-0007">Acetylation</keyword>
<feature type="binding site" evidence="30">
    <location>
        <position position="194"/>
    </location>
    <ligand>
        <name>FAD</name>
        <dbReference type="ChEBI" id="CHEBI:57692"/>
    </ligand>
</feature>
<dbReference type="PANTHER" id="PTHR19370:SF121">
    <property type="entry name" value="NADH-CYTOCHROME B5 REDUCTASE 3"/>
    <property type="match status" value="1"/>
</dbReference>
<feature type="non-terminal residue" evidence="32">
    <location>
        <position position="1"/>
    </location>
</feature>
<feature type="binding site" evidence="30">
    <location>
        <position position="107"/>
    </location>
    <ligand>
        <name>FAD</name>
        <dbReference type="ChEBI" id="CHEBI:57692"/>
    </ligand>
</feature>
<evidence type="ECO:0000259" key="31">
    <source>
        <dbReference type="PROSITE" id="PS51384"/>
    </source>
</evidence>
<evidence type="ECO:0000256" key="25">
    <source>
        <dbReference type="ARBA" id="ARBA00037821"/>
    </source>
</evidence>
<keyword evidence="16" id="KW-0520">NAD</keyword>
<comment type="similarity">
    <text evidence="2">Belongs to the flavoprotein pyridine nucleotide cytochrome reductase family.</text>
</comment>
<comment type="subunit">
    <text evidence="28">Component of a complex composed of cytochrome b5, NADH-cytochrome b5 reductase (CYB5R3) and MTARC2. Interacts with MTLN; the interaction is required to maintain cellular lipid composition and leads to stimulation of mitochondrial respiratory complex I activity.</text>
</comment>
<evidence type="ECO:0000256" key="19">
    <source>
        <dbReference type="ARBA" id="ARBA00023136"/>
    </source>
</evidence>
<dbReference type="Proteomes" id="UP000520535">
    <property type="component" value="Unassembled WGS sequence"/>
</dbReference>
<evidence type="ECO:0000256" key="28">
    <source>
        <dbReference type="ARBA" id="ARBA00047026"/>
    </source>
</evidence>
<keyword evidence="11 30" id="KW-0274">FAD</keyword>
<evidence type="ECO:0000256" key="29">
    <source>
        <dbReference type="ARBA" id="ARBA00047465"/>
    </source>
</evidence>
<dbReference type="OrthoDB" id="432685at2759"/>
<evidence type="ECO:0000256" key="8">
    <source>
        <dbReference type="ARBA" id="ARBA00022778"/>
    </source>
</evidence>
<keyword evidence="15" id="KW-0756">Sterol biosynthesis</keyword>
<proteinExistence type="inferred from homology"/>
<evidence type="ECO:0000313" key="33">
    <source>
        <dbReference type="Proteomes" id="UP000520535"/>
    </source>
</evidence>
<keyword evidence="5" id="KW-0153">Cholesterol metabolism</keyword>
<evidence type="ECO:0000256" key="30">
    <source>
        <dbReference type="PIRSR" id="PIRSR601834-1"/>
    </source>
</evidence>
<name>A0A7L2VPP5_9AVES</name>
<evidence type="ECO:0000256" key="10">
    <source>
        <dbReference type="ARBA" id="ARBA00022824"/>
    </source>
</evidence>
<dbReference type="Pfam" id="PF00970">
    <property type="entry name" value="FAD_binding_6"/>
    <property type="match status" value="1"/>
</dbReference>
<feature type="binding site" evidence="30">
    <location>
        <position position="126"/>
    </location>
    <ligand>
        <name>FAD</name>
        <dbReference type="ChEBI" id="CHEBI:57692"/>
    </ligand>
</feature>
<comment type="cofactor">
    <cofactor evidence="1 30">
        <name>FAD</name>
        <dbReference type="ChEBI" id="CHEBI:57692"/>
    </cofactor>
</comment>
<dbReference type="PANTHER" id="PTHR19370">
    <property type="entry name" value="NADH-CYTOCHROME B5 REDUCTASE"/>
    <property type="match status" value="1"/>
</dbReference>
<sequence>SILLQLGQAVTHGLWLIYSTIMRLLRNPQPAITLKDPEVKYALRLIDKEEVSHDTRRFRFALPSIDHVLGLPVGQHIYLSARIDGALVIRPYTPVSSDDDKGFVDLVVKVYFRSVHPKFPDGGKMSQYLDSLKIGDTIDFRGPSGLLVYNGKGKADQKIKFIQSKFSIRPEKKAEPVTKKVKYVGMIAGGTGITPMLQIIQAIMKDKDDPTVCQLLFANQTEKDILLRSQLEEIQVQNPGRFKCWYTLDRAPENWDYSQGFVNQEMIRDHLPPPQNDTLILMCGPPPMIQYACLPNLDKLGYTKDMRFSF</sequence>
<evidence type="ECO:0000256" key="26">
    <source>
        <dbReference type="ARBA" id="ARBA00039434"/>
    </source>
</evidence>
<dbReference type="EMBL" id="VYZX01021699">
    <property type="protein sequence ID" value="NXS59449.1"/>
    <property type="molecule type" value="Genomic_DNA"/>
</dbReference>
<keyword evidence="10" id="KW-0256">Endoplasmic reticulum</keyword>
<dbReference type="InterPro" id="IPR001834">
    <property type="entry name" value="CBR-like"/>
</dbReference>
<keyword evidence="17" id="KW-0443">Lipid metabolism</keyword>
<evidence type="ECO:0000256" key="20">
    <source>
        <dbReference type="ARBA" id="ARBA00023166"/>
    </source>
</evidence>
<keyword evidence="22" id="KW-0449">Lipoprotein</keyword>
<evidence type="ECO:0000313" key="32">
    <source>
        <dbReference type="EMBL" id="NXS59449.1"/>
    </source>
</evidence>
<feature type="domain" description="FAD-binding FR-type" evidence="31">
    <location>
        <begin position="38"/>
        <end position="150"/>
    </location>
</feature>
<evidence type="ECO:0000256" key="5">
    <source>
        <dbReference type="ARBA" id="ARBA00022548"/>
    </source>
</evidence>
<comment type="function">
    <text evidence="23">Catalyzes the reduction of two molecules of cytochrome b5 using NADH as the electron donor.</text>
</comment>
<dbReference type="GO" id="GO:0005789">
    <property type="term" value="C:endoplasmic reticulum membrane"/>
    <property type="evidence" value="ECO:0007669"/>
    <property type="project" value="UniProtKB-SubCell"/>
</dbReference>
<feature type="binding site" evidence="30">
    <location>
        <position position="90"/>
    </location>
    <ligand>
        <name>FAD</name>
        <dbReference type="ChEBI" id="CHEBI:57692"/>
    </ligand>
</feature>
<dbReference type="CDD" id="cd06183">
    <property type="entry name" value="cyt_b5_reduct_like"/>
    <property type="match status" value="1"/>
</dbReference>
<accession>A0A7L2VPP5</accession>
<dbReference type="InterPro" id="IPR001709">
    <property type="entry name" value="Flavoprot_Pyr_Nucl_cyt_Rdtase"/>
</dbReference>
<keyword evidence="6" id="KW-0597">Phosphoprotein</keyword>
<evidence type="ECO:0000256" key="17">
    <source>
        <dbReference type="ARBA" id="ARBA00023098"/>
    </source>
</evidence>
<keyword evidence="9" id="KW-1000">Mitochondrion outer membrane</keyword>
<keyword evidence="7 30" id="KW-0285">Flavoprotein</keyword>
<keyword evidence="14" id="KW-0560">Oxidoreductase</keyword>
<organism evidence="32 33">
    <name type="scientific">Brachypteracias leptosomus</name>
    <name type="common">short-legged ground-roller</name>
    <dbReference type="NCBI Taxonomy" id="135165"/>
    <lineage>
        <taxon>Eukaryota</taxon>
        <taxon>Metazoa</taxon>
        <taxon>Chordata</taxon>
        <taxon>Craniata</taxon>
        <taxon>Vertebrata</taxon>
        <taxon>Euteleostomi</taxon>
        <taxon>Archelosauria</taxon>
        <taxon>Archosauria</taxon>
        <taxon>Dinosauria</taxon>
        <taxon>Saurischia</taxon>
        <taxon>Theropoda</taxon>
        <taxon>Coelurosauria</taxon>
        <taxon>Aves</taxon>
        <taxon>Neognathae</taxon>
        <taxon>Neoaves</taxon>
        <taxon>Telluraves</taxon>
        <taxon>Coraciimorphae</taxon>
        <taxon>Coraciiformes</taxon>
        <taxon>Brachypteraciidae</taxon>
        <taxon>Brachypteracias</taxon>
    </lineage>
</organism>
<comment type="caution">
    <text evidence="32">The sequence shown here is derived from an EMBL/GenBank/DDBJ whole genome shotgun (WGS) entry which is preliminary data.</text>
</comment>
<dbReference type="InterPro" id="IPR039261">
    <property type="entry name" value="FNR_nucleotide-bd"/>
</dbReference>
<evidence type="ECO:0000256" key="13">
    <source>
        <dbReference type="ARBA" id="ARBA00022990"/>
    </source>
</evidence>
<feature type="binding site" evidence="30">
    <location>
        <position position="125"/>
    </location>
    <ligand>
        <name>FAD</name>
        <dbReference type="ChEBI" id="CHEBI:57692"/>
    </ligand>
</feature>
<dbReference type="InterPro" id="IPR008333">
    <property type="entry name" value="Cbr1-like_FAD-bd_dom"/>
</dbReference>
<comment type="subcellular location">
    <subcellularLocation>
        <location evidence="24">Endoplasmic reticulum membrane</location>
        <topology evidence="24">Lipid-anchor</topology>
        <orientation evidence="24">Cytoplasmic side</orientation>
    </subcellularLocation>
    <subcellularLocation>
        <location evidence="25">Mitochondrion outer membrane</location>
        <topology evidence="25">Lipid-anchor</topology>
        <orientation evidence="25">Cytoplasmic side</orientation>
    </subcellularLocation>
</comment>
<dbReference type="InterPro" id="IPR017927">
    <property type="entry name" value="FAD-bd_FR_type"/>
</dbReference>
<dbReference type="GO" id="GO:0071949">
    <property type="term" value="F:FAD binding"/>
    <property type="evidence" value="ECO:0007669"/>
    <property type="project" value="TreeGrafter"/>
</dbReference>
<evidence type="ECO:0000256" key="6">
    <source>
        <dbReference type="ARBA" id="ARBA00022553"/>
    </source>
</evidence>
<protein>
    <recommendedName>
        <fullName evidence="26">NADH-cytochrome b5 reductase 3</fullName>
        <ecNumber evidence="3">1.6.2.2</ecNumber>
    </recommendedName>
    <alternativeName>
        <fullName evidence="27">Diaphorase-1</fullName>
    </alternativeName>
</protein>
<dbReference type="FunFam" id="2.40.30.10:FF:000021">
    <property type="entry name" value="NADH-cytochrome b5 reductase"/>
    <property type="match status" value="1"/>
</dbReference>
<dbReference type="GO" id="GO:0006695">
    <property type="term" value="P:cholesterol biosynthetic process"/>
    <property type="evidence" value="ECO:0007669"/>
    <property type="project" value="UniProtKB-KW"/>
</dbReference>
<dbReference type="SUPFAM" id="SSF52343">
    <property type="entry name" value="Ferredoxin reductase-like, C-terminal NADP-linked domain"/>
    <property type="match status" value="1"/>
</dbReference>
<keyword evidence="4" id="KW-0444">Lipid biosynthesis</keyword>
<evidence type="ECO:0000256" key="11">
    <source>
        <dbReference type="ARBA" id="ARBA00022827"/>
    </source>
</evidence>
<dbReference type="SUPFAM" id="SSF63380">
    <property type="entry name" value="Riboflavin synthase domain-like"/>
    <property type="match status" value="1"/>
</dbReference>
<dbReference type="AlphaFoldDB" id="A0A7L2VPP5"/>
<feature type="binding site" evidence="30">
    <location>
        <position position="92"/>
    </location>
    <ligand>
        <name>FAD</name>
        <dbReference type="ChEBI" id="CHEBI:57692"/>
    </ligand>
</feature>
<dbReference type="PROSITE" id="PS51384">
    <property type="entry name" value="FAD_FR"/>
    <property type="match status" value="1"/>
</dbReference>
<evidence type="ECO:0000256" key="18">
    <source>
        <dbReference type="ARBA" id="ARBA00023128"/>
    </source>
</evidence>
<evidence type="ECO:0000256" key="4">
    <source>
        <dbReference type="ARBA" id="ARBA00022516"/>
    </source>
</evidence>
<keyword evidence="33" id="KW-1185">Reference proteome</keyword>
<dbReference type="GO" id="GO:0005741">
    <property type="term" value="C:mitochondrial outer membrane"/>
    <property type="evidence" value="ECO:0007669"/>
    <property type="project" value="UniProtKB-SubCell"/>
</dbReference>
<evidence type="ECO:0000256" key="27">
    <source>
        <dbReference type="ARBA" id="ARBA00043234"/>
    </source>
</evidence>
<reference evidence="32 33" key="1">
    <citation type="submission" date="2019-09" db="EMBL/GenBank/DDBJ databases">
        <title>Bird 10,000 Genomes (B10K) Project - Family phase.</title>
        <authorList>
            <person name="Zhang G."/>
        </authorList>
    </citation>
    <scope>NUCLEOTIDE SEQUENCE [LARGE SCALE GENOMIC DNA]</scope>
    <source>
        <strain evidence="32">B10K-DU-012-52</strain>
    </source>
</reference>
<feature type="non-terminal residue" evidence="32">
    <location>
        <position position="310"/>
    </location>
</feature>
<keyword evidence="20" id="KW-1207">Sterol metabolism</keyword>
<feature type="binding site" evidence="30">
    <location>
        <position position="109"/>
    </location>
    <ligand>
        <name>FAD</name>
        <dbReference type="ChEBI" id="CHEBI:57692"/>
    </ligand>
</feature>
<keyword evidence="21" id="KW-0753">Steroid metabolism</keyword>
<dbReference type="Gene3D" id="2.40.30.10">
    <property type="entry name" value="Translation factors"/>
    <property type="match status" value="1"/>
</dbReference>
<dbReference type="InterPro" id="IPR001433">
    <property type="entry name" value="OxRdtase_FAD/NAD-bd"/>
</dbReference>
<evidence type="ECO:0000256" key="22">
    <source>
        <dbReference type="ARBA" id="ARBA00023288"/>
    </source>
</evidence>
<dbReference type="Gene3D" id="3.40.50.80">
    <property type="entry name" value="Nucleotide-binding domain of ferredoxin-NADP reductase (FNR) module"/>
    <property type="match status" value="1"/>
</dbReference>
<evidence type="ECO:0000256" key="12">
    <source>
        <dbReference type="ARBA" id="ARBA00022955"/>
    </source>
</evidence>
<evidence type="ECO:0000256" key="1">
    <source>
        <dbReference type="ARBA" id="ARBA00001974"/>
    </source>
</evidence>
<dbReference type="InterPro" id="IPR017938">
    <property type="entry name" value="Riboflavin_synthase-like_b-brl"/>
</dbReference>
<dbReference type="GO" id="GO:0090524">
    <property type="term" value="F:cytochrome-b5 reductase activity, acting on NADH"/>
    <property type="evidence" value="ECO:0007669"/>
    <property type="project" value="UniProtKB-EC"/>
</dbReference>
<evidence type="ECO:0000256" key="14">
    <source>
        <dbReference type="ARBA" id="ARBA00023002"/>
    </source>
</evidence>
<evidence type="ECO:0000256" key="21">
    <source>
        <dbReference type="ARBA" id="ARBA00023221"/>
    </source>
</evidence>
<dbReference type="FunFam" id="3.40.50.80:FF:000005">
    <property type="entry name" value="NADH-cytochrome b5 reductase"/>
    <property type="match status" value="1"/>
</dbReference>
<evidence type="ECO:0000256" key="15">
    <source>
        <dbReference type="ARBA" id="ARBA00023011"/>
    </source>
</evidence>
<dbReference type="EC" id="1.6.2.2" evidence="3"/>
<evidence type="ECO:0000256" key="16">
    <source>
        <dbReference type="ARBA" id="ARBA00023027"/>
    </source>
</evidence>
<evidence type="ECO:0000256" key="7">
    <source>
        <dbReference type="ARBA" id="ARBA00022630"/>
    </source>
</evidence>
<comment type="catalytic activity">
    <reaction evidence="29">
        <text>2 Fe(III)-[cytochrome b5] + NADH = 2 Fe(II)-[cytochrome b5] + NAD(+) + H(+)</text>
        <dbReference type="Rhea" id="RHEA:46680"/>
        <dbReference type="Rhea" id="RHEA-COMP:10438"/>
        <dbReference type="Rhea" id="RHEA-COMP:10439"/>
        <dbReference type="ChEBI" id="CHEBI:15378"/>
        <dbReference type="ChEBI" id="CHEBI:29033"/>
        <dbReference type="ChEBI" id="CHEBI:29034"/>
        <dbReference type="ChEBI" id="CHEBI:57540"/>
        <dbReference type="ChEBI" id="CHEBI:57945"/>
        <dbReference type="EC" id="1.6.2.2"/>
    </reaction>
    <physiologicalReaction direction="left-to-right" evidence="29">
        <dbReference type="Rhea" id="RHEA:46681"/>
    </physiologicalReaction>
</comment>
<evidence type="ECO:0000256" key="9">
    <source>
        <dbReference type="ARBA" id="ARBA00022787"/>
    </source>
</evidence>
<feature type="binding site" evidence="30">
    <location>
        <position position="112"/>
    </location>
    <ligand>
        <name>FAD</name>
        <dbReference type="ChEBI" id="CHEBI:57692"/>
    </ligand>
</feature>
<keyword evidence="18" id="KW-0496">Mitochondrion</keyword>
<feature type="binding site" evidence="30">
    <location>
        <position position="91"/>
    </location>
    <ligand>
        <name>FAD</name>
        <dbReference type="ChEBI" id="CHEBI:57692"/>
    </ligand>
</feature>
<dbReference type="PRINTS" id="PR00406">
    <property type="entry name" value="CYTB5RDTASE"/>
</dbReference>
<gene>
    <name evidence="32" type="primary">Cyb5r3</name>
    <name evidence="32" type="ORF">BRALEP_R11935</name>
</gene>
<evidence type="ECO:0000256" key="2">
    <source>
        <dbReference type="ARBA" id="ARBA00006105"/>
    </source>
</evidence>
<evidence type="ECO:0000256" key="3">
    <source>
        <dbReference type="ARBA" id="ARBA00012011"/>
    </source>
</evidence>
<dbReference type="Pfam" id="PF00175">
    <property type="entry name" value="NAD_binding_1"/>
    <property type="match status" value="1"/>
</dbReference>
<evidence type="ECO:0000256" key="23">
    <source>
        <dbReference type="ARBA" id="ARBA00037417"/>
    </source>
</evidence>
<keyword evidence="12" id="KW-0752">Steroid biosynthesis</keyword>
<dbReference type="PRINTS" id="PR00371">
    <property type="entry name" value="FPNCR"/>
</dbReference>